<evidence type="ECO:0000313" key="1">
    <source>
        <dbReference type="EMBL" id="PCH37574.1"/>
    </source>
</evidence>
<protein>
    <submittedName>
        <fullName evidence="1">Uncharacterized protein</fullName>
    </submittedName>
</protein>
<reference evidence="1 2" key="1">
    <citation type="journal article" date="2012" name="Science">
        <title>The Paleozoic origin of enzymatic lignin decomposition reconstructed from 31 fungal genomes.</title>
        <authorList>
            <person name="Floudas D."/>
            <person name="Binder M."/>
            <person name="Riley R."/>
            <person name="Barry K."/>
            <person name="Blanchette R.A."/>
            <person name="Henrissat B."/>
            <person name="Martinez A.T."/>
            <person name="Otillar R."/>
            <person name="Spatafora J.W."/>
            <person name="Yadav J.S."/>
            <person name="Aerts A."/>
            <person name="Benoit I."/>
            <person name="Boyd A."/>
            <person name="Carlson A."/>
            <person name="Copeland A."/>
            <person name="Coutinho P.M."/>
            <person name="de Vries R.P."/>
            <person name="Ferreira P."/>
            <person name="Findley K."/>
            <person name="Foster B."/>
            <person name="Gaskell J."/>
            <person name="Glotzer D."/>
            <person name="Gorecki P."/>
            <person name="Heitman J."/>
            <person name="Hesse C."/>
            <person name="Hori C."/>
            <person name="Igarashi K."/>
            <person name="Jurgens J.A."/>
            <person name="Kallen N."/>
            <person name="Kersten P."/>
            <person name="Kohler A."/>
            <person name="Kuees U."/>
            <person name="Kumar T.K.A."/>
            <person name="Kuo A."/>
            <person name="LaButti K."/>
            <person name="Larrondo L.F."/>
            <person name="Lindquist E."/>
            <person name="Ling A."/>
            <person name="Lombard V."/>
            <person name="Lucas S."/>
            <person name="Lundell T."/>
            <person name="Martin R."/>
            <person name="McLaughlin D.J."/>
            <person name="Morgenstern I."/>
            <person name="Morin E."/>
            <person name="Murat C."/>
            <person name="Nagy L.G."/>
            <person name="Nolan M."/>
            <person name="Ohm R.A."/>
            <person name="Patyshakuliyeva A."/>
            <person name="Rokas A."/>
            <person name="Ruiz-Duenas F.J."/>
            <person name="Sabat G."/>
            <person name="Salamov A."/>
            <person name="Samejima M."/>
            <person name="Schmutz J."/>
            <person name="Slot J.C."/>
            <person name="St John F."/>
            <person name="Stenlid J."/>
            <person name="Sun H."/>
            <person name="Sun S."/>
            <person name="Syed K."/>
            <person name="Tsang A."/>
            <person name="Wiebenga A."/>
            <person name="Young D."/>
            <person name="Pisabarro A."/>
            <person name="Eastwood D.C."/>
            <person name="Martin F."/>
            <person name="Cullen D."/>
            <person name="Grigoriev I.V."/>
            <person name="Hibbett D.S."/>
        </authorList>
    </citation>
    <scope>NUCLEOTIDE SEQUENCE [LARGE SCALE GENOMIC DNA]</scope>
    <source>
        <strain evidence="1 2">MD-104</strain>
    </source>
</reference>
<sequence>MARYSRLGASSLLDQRNGTLRRRRPRVALIFTTESVATFAVSVAHFEEVVGVESRRLPDRTL</sequence>
<gene>
    <name evidence="1" type="ORF">WOLCODRAFT_29192</name>
</gene>
<proteinExistence type="predicted"/>
<accession>A0A2H3JLQ5</accession>
<organism evidence="1 2">
    <name type="scientific">Wolfiporia cocos (strain MD-104)</name>
    <name type="common">Brown rot fungus</name>
    <dbReference type="NCBI Taxonomy" id="742152"/>
    <lineage>
        <taxon>Eukaryota</taxon>
        <taxon>Fungi</taxon>
        <taxon>Dikarya</taxon>
        <taxon>Basidiomycota</taxon>
        <taxon>Agaricomycotina</taxon>
        <taxon>Agaricomycetes</taxon>
        <taxon>Polyporales</taxon>
        <taxon>Phaeolaceae</taxon>
        <taxon>Wolfiporia</taxon>
    </lineage>
</organism>
<keyword evidence="2" id="KW-1185">Reference proteome</keyword>
<evidence type="ECO:0000313" key="2">
    <source>
        <dbReference type="Proteomes" id="UP000218811"/>
    </source>
</evidence>
<dbReference type="Proteomes" id="UP000218811">
    <property type="component" value="Unassembled WGS sequence"/>
</dbReference>
<dbReference type="EMBL" id="KB467931">
    <property type="protein sequence ID" value="PCH37574.1"/>
    <property type="molecule type" value="Genomic_DNA"/>
</dbReference>
<name>A0A2H3JLQ5_WOLCO</name>
<dbReference type="AlphaFoldDB" id="A0A2H3JLQ5"/>